<feature type="compositionally biased region" description="Low complexity" evidence="1">
    <location>
        <begin position="299"/>
        <end position="319"/>
    </location>
</feature>
<sequence>MARRPEESPPAYHTIFGVAPPAGRAAERGEHRVSRPRDEFESFVRRQAYERFNKDPAYSSLRAGGFTLPLPSERDPLWEGSRTESRDCWKLLRLWNPSWQTGNPGANWLHEESQSATRSPRQTTPLFGTGNEPPRDPYEHDTSHLPTEFCAHLWLQSFNAKGGAPLEDIIDTLFREVKRDWRDRGFDFSVRIPAEERPPGGRNSAASARRSQSGLQRSAANDEEATPPTTVASAAGGPRPSKRKRTEREEPSSAEDGVSRDGGHKRVRLGGQGPTAAHTDGTTHSSSSRRLGPPAPRIQEAQASQEASSSVSPSEPGLSRGRRRKAKLSASAAPSDARRRDDTNSREFGVAAPTGGTSSASPRRSLRLQGGGPSG</sequence>
<evidence type="ECO:0000313" key="2">
    <source>
        <dbReference type="EMBL" id="KAK4073288.1"/>
    </source>
</evidence>
<comment type="caution">
    <text evidence="2">The sequence shown here is derived from an EMBL/GenBank/DDBJ whole genome shotgun (WGS) entry which is preliminary data.</text>
</comment>
<evidence type="ECO:0000256" key="1">
    <source>
        <dbReference type="SAM" id="MobiDB-lite"/>
    </source>
</evidence>
<feature type="compositionally biased region" description="Polar residues" evidence="1">
    <location>
        <begin position="114"/>
        <end position="126"/>
    </location>
</feature>
<name>A0ABR0BF25_PURLI</name>
<reference evidence="2 3" key="1">
    <citation type="journal article" date="2024" name="Microbiol. Resour. Announc.">
        <title>Genome annotations for the ascomycete fungi Trichoderma harzianum, Trichoderma aggressivum, and Purpureocillium lilacinum.</title>
        <authorList>
            <person name="Beijen E.P.W."/>
            <person name="Ohm R.A."/>
        </authorList>
    </citation>
    <scope>NUCLEOTIDE SEQUENCE [LARGE SCALE GENOMIC DNA]</scope>
    <source>
        <strain evidence="2 3">CBS 150709</strain>
    </source>
</reference>
<feature type="compositionally biased region" description="Basic and acidic residues" evidence="1">
    <location>
        <begin position="133"/>
        <end position="142"/>
    </location>
</feature>
<protein>
    <submittedName>
        <fullName evidence="2">Uncharacterized protein</fullName>
    </submittedName>
</protein>
<feature type="compositionally biased region" description="Basic and acidic residues" evidence="1">
    <location>
        <begin position="25"/>
        <end position="39"/>
    </location>
</feature>
<feature type="region of interest" description="Disordered" evidence="1">
    <location>
        <begin position="192"/>
        <end position="375"/>
    </location>
</feature>
<feature type="region of interest" description="Disordered" evidence="1">
    <location>
        <begin position="1"/>
        <end position="39"/>
    </location>
</feature>
<dbReference type="Proteomes" id="UP001287286">
    <property type="component" value="Unassembled WGS sequence"/>
</dbReference>
<feature type="compositionally biased region" description="Basic and acidic residues" evidence="1">
    <location>
        <begin position="336"/>
        <end position="345"/>
    </location>
</feature>
<evidence type="ECO:0000313" key="3">
    <source>
        <dbReference type="Proteomes" id="UP001287286"/>
    </source>
</evidence>
<accession>A0ABR0BF25</accession>
<dbReference type="EMBL" id="JAWRVI010000166">
    <property type="protein sequence ID" value="KAK4073288.1"/>
    <property type="molecule type" value="Genomic_DNA"/>
</dbReference>
<feature type="compositionally biased region" description="Low complexity" evidence="1">
    <location>
        <begin position="200"/>
        <end position="219"/>
    </location>
</feature>
<keyword evidence="3" id="KW-1185">Reference proteome</keyword>
<feature type="compositionally biased region" description="Polar residues" evidence="1">
    <location>
        <begin position="280"/>
        <end position="289"/>
    </location>
</feature>
<proteinExistence type="predicted"/>
<feature type="region of interest" description="Disordered" evidence="1">
    <location>
        <begin position="110"/>
        <end position="142"/>
    </location>
</feature>
<feature type="compositionally biased region" description="Basic and acidic residues" evidence="1">
    <location>
        <begin position="246"/>
        <end position="264"/>
    </location>
</feature>
<gene>
    <name evidence="2" type="ORF">Purlil1_13108</name>
</gene>
<organism evidence="2 3">
    <name type="scientific">Purpureocillium lilacinum</name>
    <name type="common">Paecilomyces lilacinus</name>
    <dbReference type="NCBI Taxonomy" id="33203"/>
    <lineage>
        <taxon>Eukaryota</taxon>
        <taxon>Fungi</taxon>
        <taxon>Dikarya</taxon>
        <taxon>Ascomycota</taxon>
        <taxon>Pezizomycotina</taxon>
        <taxon>Sordariomycetes</taxon>
        <taxon>Hypocreomycetidae</taxon>
        <taxon>Hypocreales</taxon>
        <taxon>Ophiocordycipitaceae</taxon>
        <taxon>Purpureocillium</taxon>
    </lineage>
</organism>